<dbReference type="AlphaFoldDB" id="A0A7C3PGS7"/>
<protein>
    <submittedName>
        <fullName evidence="1">Uncharacterized protein</fullName>
    </submittedName>
</protein>
<reference evidence="1" key="1">
    <citation type="journal article" date="2020" name="mSystems">
        <title>Genome- and Community-Level Interaction Insights into Carbon Utilization and Element Cycling Functions of Hydrothermarchaeota in Hydrothermal Sediment.</title>
        <authorList>
            <person name="Zhou Z."/>
            <person name="Liu Y."/>
            <person name="Xu W."/>
            <person name="Pan J."/>
            <person name="Luo Z.H."/>
            <person name="Li M."/>
        </authorList>
    </citation>
    <scope>NUCLEOTIDE SEQUENCE [LARGE SCALE GENOMIC DNA]</scope>
    <source>
        <strain evidence="1">SpSt-418</strain>
    </source>
</reference>
<name>A0A7C3PGS7_9CYAN</name>
<comment type="caution">
    <text evidence="1">The sequence shown here is derived from an EMBL/GenBank/DDBJ whole genome shotgun (WGS) entry which is preliminary data.</text>
</comment>
<sequence>MASLMRDRLSLFQLETRANPAVDLRDQVQMVLAVADAPLLRSLLTDCTPALALPQTLASVDVEVGVTAKSVAADGVLSFRSIQYMLAEKATTTELPASVSTLRSSRELARLVQHESELQTLQQKLPLAPTVALLEQSGFSTQQIQEILHLPQDSWHKSWWYGMDKTGHFTLPFLRCIRILRYPDGTLTIQYKDYFEEEKPNCFANQEYRVLIASKQATENFSETLQRVNQQRAALGASRAILIAMQLNPMEAEAFMRQGVSVYPLNHLLMPVQADCLRCDRRECPLWRASDSPVAMCYGFLPASEVLS</sequence>
<proteinExistence type="predicted"/>
<gene>
    <name evidence="1" type="ORF">ENR64_19790</name>
</gene>
<dbReference type="EMBL" id="DSRU01000279">
    <property type="protein sequence ID" value="HFM99953.1"/>
    <property type="molecule type" value="Genomic_DNA"/>
</dbReference>
<organism evidence="1">
    <name type="scientific">Oscillatoriales cyanobacterium SpSt-418</name>
    <dbReference type="NCBI Taxonomy" id="2282169"/>
    <lineage>
        <taxon>Bacteria</taxon>
        <taxon>Bacillati</taxon>
        <taxon>Cyanobacteriota</taxon>
        <taxon>Cyanophyceae</taxon>
        <taxon>Oscillatoriophycideae</taxon>
        <taxon>Oscillatoriales</taxon>
    </lineage>
</organism>
<accession>A0A7C3PGS7</accession>
<evidence type="ECO:0000313" key="1">
    <source>
        <dbReference type="EMBL" id="HFM99953.1"/>
    </source>
</evidence>